<dbReference type="Proteomes" id="UP000197418">
    <property type="component" value="Chromosome"/>
</dbReference>
<protein>
    <recommendedName>
        <fullName evidence="3">EVE domain-containing protein</fullName>
    </recommendedName>
</protein>
<proteinExistence type="predicted"/>
<sequence>MGSLAKYWIETSGPPTIDYIGKILVSPADKGYWKNMEKVSKGDIVYHYITSKGPEPVRRSFIGKSTVKEPAVQYDLDGMLDYVQSIIGENWDSRWEEFAKNRWGDYETFYIVELENFQRFSPPIPLKILKGVFRPTPMYLRSAPMKLVTMLEKGI</sequence>
<dbReference type="GeneID" id="33316336"/>
<dbReference type="AlphaFoldDB" id="A0A218P9B0"/>
<dbReference type="KEGG" id="tpaf:A3L08_08650"/>
<organism evidence="1 2">
    <name type="scientific">Thermococcus pacificus</name>
    <dbReference type="NCBI Taxonomy" id="71998"/>
    <lineage>
        <taxon>Archaea</taxon>
        <taxon>Methanobacteriati</taxon>
        <taxon>Methanobacteriota</taxon>
        <taxon>Thermococci</taxon>
        <taxon>Thermococcales</taxon>
        <taxon>Thermococcaceae</taxon>
        <taxon>Thermococcus</taxon>
    </lineage>
</organism>
<reference evidence="1 2" key="1">
    <citation type="submission" date="2016-04" db="EMBL/GenBank/DDBJ databases">
        <title>Complete genome sequence of Thermococcus pacificus type strain P4.</title>
        <authorList>
            <person name="Oger P.M."/>
        </authorList>
    </citation>
    <scope>NUCLEOTIDE SEQUENCE [LARGE SCALE GENOMIC DNA]</scope>
    <source>
        <strain evidence="1 2">P-4</strain>
    </source>
</reference>
<keyword evidence="2" id="KW-1185">Reference proteome</keyword>
<gene>
    <name evidence="1" type="ORF">A3L08_08650</name>
</gene>
<name>A0A218P9B0_9EURY</name>
<dbReference type="RefSeq" id="WP_088854628.1">
    <property type="nucleotide sequence ID" value="NZ_CP015102.1"/>
</dbReference>
<accession>A0A218P9B0</accession>
<evidence type="ECO:0008006" key="3">
    <source>
        <dbReference type="Google" id="ProtNLM"/>
    </source>
</evidence>
<dbReference type="EMBL" id="CP015102">
    <property type="protein sequence ID" value="ASJ07381.1"/>
    <property type="molecule type" value="Genomic_DNA"/>
</dbReference>
<dbReference type="SUPFAM" id="SSF88697">
    <property type="entry name" value="PUA domain-like"/>
    <property type="match status" value="1"/>
</dbReference>
<evidence type="ECO:0000313" key="1">
    <source>
        <dbReference type="EMBL" id="ASJ07381.1"/>
    </source>
</evidence>
<dbReference type="InterPro" id="IPR015947">
    <property type="entry name" value="PUA-like_sf"/>
</dbReference>
<dbReference type="OrthoDB" id="372359at2157"/>
<evidence type="ECO:0000313" key="2">
    <source>
        <dbReference type="Proteomes" id="UP000197418"/>
    </source>
</evidence>